<dbReference type="EMBL" id="CAXAMN010027939">
    <property type="protein sequence ID" value="CAK9114028.1"/>
    <property type="molecule type" value="Genomic_DNA"/>
</dbReference>
<keyword evidence="1" id="KW-0732">Signal</keyword>
<name>A0ABP0SNQ8_9DINO</name>
<feature type="signal peptide" evidence="1">
    <location>
        <begin position="1"/>
        <end position="16"/>
    </location>
</feature>
<protein>
    <submittedName>
        <fullName evidence="2">Uncharacterized protein</fullName>
    </submittedName>
</protein>
<evidence type="ECO:0000313" key="3">
    <source>
        <dbReference type="Proteomes" id="UP001642484"/>
    </source>
</evidence>
<proteinExistence type="predicted"/>
<evidence type="ECO:0000256" key="1">
    <source>
        <dbReference type="SAM" id="SignalP"/>
    </source>
</evidence>
<accession>A0ABP0SNQ8</accession>
<keyword evidence="3" id="KW-1185">Reference proteome</keyword>
<sequence>MLGFLLVLCGLSMAHAGADPLSCLACLGGQAACYANTCKGVCGANLSATECVSCVAAAGATCGSSGSACSIGCSIDDITDNIMSFKTLLTTAAKSNSSDSSHRGFMVTPGTTRSAACYESQDLMKTCGTQCYSNADRAQCSATCLEGKGVAAFCASCIGKKIQCTVGNCLDFCAGDANSRACRSCVSRTCGSCNSVKSSEEPETSFALALAAVAGSVVNEMEKDFDLLGITAVEDKIQIGVPETVQPSFVPYTLHDAAGRSCVSHAYWLRYHNDNAAQLLATGFVS</sequence>
<organism evidence="2 3">
    <name type="scientific">Durusdinium trenchii</name>
    <dbReference type="NCBI Taxonomy" id="1381693"/>
    <lineage>
        <taxon>Eukaryota</taxon>
        <taxon>Sar</taxon>
        <taxon>Alveolata</taxon>
        <taxon>Dinophyceae</taxon>
        <taxon>Suessiales</taxon>
        <taxon>Symbiodiniaceae</taxon>
        <taxon>Durusdinium</taxon>
    </lineage>
</organism>
<dbReference type="Proteomes" id="UP001642484">
    <property type="component" value="Unassembled WGS sequence"/>
</dbReference>
<evidence type="ECO:0000313" key="2">
    <source>
        <dbReference type="EMBL" id="CAK9114028.1"/>
    </source>
</evidence>
<gene>
    <name evidence="2" type="ORF">CCMP2556_LOCUS52750</name>
</gene>
<feature type="chain" id="PRO_5047439383" evidence="1">
    <location>
        <begin position="17"/>
        <end position="286"/>
    </location>
</feature>
<comment type="caution">
    <text evidence="2">The sequence shown here is derived from an EMBL/GenBank/DDBJ whole genome shotgun (WGS) entry which is preliminary data.</text>
</comment>
<reference evidence="2 3" key="1">
    <citation type="submission" date="2024-02" db="EMBL/GenBank/DDBJ databases">
        <authorList>
            <person name="Chen Y."/>
            <person name="Shah S."/>
            <person name="Dougan E. K."/>
            <person name="Thang M."/>
            <person name="Chan C."/>
        </authorList>
    </citation>
    <scope>NUCLEOTIDE SEQUENCE [LARGE SCALE GENOMIC DNA]</scope>
</reference>